<evidence type="ECO:0000313" key="2">
    <source>
        <dbReference type="EMBL" id="PAV84596.1"/>
    </source>
</evidence>
<dbReference type="STRING" id="2018661.A0A2A2LEE0"/>
<gene>
    <name evidence="2" type="ORF">WR25_04301</name>
</gene>
<keyword evidence="3" id="KW-1185">Reference proteome</keyword>
<feature type="region of interest" description="Disordered" evidence="1">
    <location>
        <begin position="1550"/>
        <end position="1598"/>
    </location>
</feature>
<evidence type="ECO:0000313" key="3">
    <source>
        <dbReference type="Proteomes" id="UP000218231"/>
    </source>
</evidence>
<feature type="compositionally biased region" description="Polar residues" evidence="1">
    <location>
        <begin position="1555"/>
        <end position="1583"/>
    </location>
</feature>
<dbReference type="OrthoDB" id="5844208at2759"/>
<sequence>MEAEMTEGYSIYIQKCQEQFKIYVQHKKSRKPELVVYSSGLQYEKDIKTHLKEMNTNMNHVFVAGPNLDVSGSLKGNRVTLESTVGTIHVYAKMAVKWLDIHAQSIVVSTEARIATQTLTLISRRTQLDGHIYPLEEDSDMQITANCSLLHVGVDGCLGESVERPASKFFVIPKAARKITSKNLNLTALGSVANHGKIIAKEKLELSVAGSWLSLGDGSIDSATRGYEAFKKIKGIESRGSQQPSVSKMVEAIRGENASAVADLIEQGVDLQDKERGRTVKNTAIEEYKKSRQQRCKHRMKENYATIRQIHEWRRGRVQAMLILAKVDGKCEDLAQFQAKRLEIKIGNTGCVERDSIWLCRDVKMEVQSDLLIEGQVKHRSLFVLSPAVINITQEAILFASQYANFRCQRFTNSGTLSLAHMTVIAADSASFSETSYSEANSVFIFSNSKTIIKLQVDIDCVDSAHIFETAKFEAGDCSISSECHLVLDGTAIVERLESYIRQDLFISNSGKFIILDDGHITAGSLKNYCTVQAEKNLSVTLGTFEQGERGILFVKESLILIAFLPSDFVGRLLCGHLSLTCHRPCKFDGWLKANDMEVYLPNVADSSLLLSGQAYILNSPLCIKGNASTCSDFHSLSLLGTLSASAIIAPFQSVFVGADSYIRLGGLIPYDPSCDFSLLINCQRLLTTKESSIVSIGNPPGPEAIICSELLDHHGQIRFASSEAIILAANFTNKGMFSNVDGKNNHVRFLRLRISEKLENCGILSADELEIIGDGTLLNKNRIFAVEQMNIEMANFDNATGKIESKRGMTLLSGSDKEQHHSSWLKLNGHITASSHLHLKARNLHVDLESSKKDSSMKKPESLILSATYELLLKSDIHDPRSGKLKCEAQHSISFANTVDINEFNITLGGLYSPNHIAKLIVNEKSSLKSEWFEIDTKTREIVVVIDGSVQFKRLRLTGDARRVVFTGNGTIDGFELEAQNCEIRWEMAHLPLQTVKSRGFVAVKDKVIRIVSLKLNVDDFNLEGTLTIKQLLQLTGGRRNLNFNGAILGMDSDSELTVDGPSMSFSNSKVANFGFVELNAKENLIMEQSEMKHCDTIVVDCSKFVSQQVLIENAKRLAISCTQMSFDGTANKVENVIVNSDSEIDFNVNLTKSRLISVQSRGKLTCQGNIGADDRIEFEAKWVQLEDGLSITTKELAVDSLALLNRADIRCDKLQATSLYSIVNSNRIHADSLSLCSPIVVSPNSSTISCKSAECPSILLVTADHLKSLTDHTLVIELVDLTGTPTSLASQEVNSWKETVAFLKEKFQIIKKSGKEDDFINSFKHLDGMKSTKIVVTKDGRMQEELLNLCSDKTMTADCINVNEIIAIVDDGIKLMRIDGHLNQYDSRKSKAHVGGSKLISMLSRFRNLVHVKETQRESSEDVGYESRGSSDEMDEQKVIVIESSDDEADDSAISECEPELERREEIRRDYVICRGETIGLARLKRWDIKRKNSKCLNDKKKSVTSYVPDSHDLVLKRLKMKEALSSYELRSYGSQASLFSMDMSQFDDNESTTHSTASPFSRSRIPQSSFRSPTKPSLVNSPRRTPVPPSPVLQF</sequence>
<name>A0A2A2LEE0_9BILA</name>
<protein>
    <submittedName>
        <fullName evidence="2">Uncharacterized protein</fullName>
    </submittedName>
</protein>
<feature type="region of interest" description="Disordered" evidence="1">
    <location>
        <begin position="1416"/>
        <end position="1438"/>
    </location>
</feature>
<dbReference type="EMBL" id="LIAE01006836">
    <property type="protein sequence ID" value="PAV84596.1"/>
    <property type="molecule type" value="Genomic_DNA"/>
</dbReference>
<organism evidence="2 3">
    <name type="scientific">Diploscapter pachys</name>
    <dbReference type="NCBI Taxonomy" id="2018661"/>
    <lineage>
        <taxon>Eukaryota</taxon>
        <taxon>Metazoa</taxon>
        <taxon>Ecdysozoa</taxon>
        <taxon>Nematoda</taxon>
        <taxon>Chromadorea</taxon>
        <taxon>Rhabditida</taxon>
        <taxon>Rhabditina</taxon>
        <taxon>Rhabditomorpha</taxon>
        <taxon>Rhabditoidea</taxon>
        <taxon>Rhabditidae</taxon>
        <taxon>Diploscapter</taxon>
    </lineage>
</organism>
<evidence type="ECO:0000256" key="1">
    <source>
        <dbReference type="SAM" id="MobiDB-lite"/>
    </source>
</evidence>
<accession>A0A2A2LEE0</accession>
<feature type="compositionally biased region" description="Pro residues" evidence="1">
    <location>
        <begin position="1588"/>
        <end position="1598"/>
    </location>
</feature>
<comment type="caution">
    <text evidence="2">The sequence shown here is derived from an EMBL/GenBank/DDBJ whole genome shotgun (WGS) entry which is preliminary data.</text>
</comment>
<reference evidence="2 3" key="1">
    <citation type="journal article" date="2017" name="Curr. Biol.">
        <title>Genome architecture and evolution of a unichromosomal asexual nematode.</title>
        <authorList>
            <person name="Fradin H."/>
            <person name="Zegar C."/>
            <person name="Gutwein M."/>
            <person name="Lucas J."/>
            <person name="Kovtun M."/>
            <person name="Corcoran D."/>
            <person name="Baugh L.R."/>
            <person name="Kiontke K."/>
            <person name="Gunsalus K."/>
            <person name="Fitch D.H."/>
            <person name="Piano F."/>
        </authorList>
    </citation>
    <scope>NUCLEOTIDE SEQUENCE [LARGE SCALE GENOMIC DNA]</scope>
    <source>
        <strain evidence="2">PF1309</strain>
    </source>
</reference>
<dbReference type="Proteomes" id="UP000218231">
    <property type="component" value="Unassembled WGS sequence"/>
</dbReference>
<proteinExistence type="predicted"/>